<dbReference type="Proteomes" id="UP000094020">
    <property type="component" value="Chromosome 2"/>
</dbReference>
<feature type="compositionally biased region" description="Polar residues" evidence="1">
    <location>
        <begin position="102"/>
        <end position="125"/>
    </location>
</feature>
<feature type="region of interest" description="Disordered" evidence="1">
    <location>
        <begin position="1"/>
        <end position="35"/>
    </location>
</feature>
<reference evidence="2" key="1">
    <citation type="submission" date="2013-07" db="EMBL/GenBank/DDBJ databases">
        <title>The Genome Sequence of Cryptococcus pinus CBS10737.</title>
        <authorList>
            <consortium name="The Broad Institute Genome Sequencing Platform"/>
            <person name="Cuomo C."/>
            <person name="Litvintseva A."/>
            <person name="Chen Y."/>
            <person name="Heitman J."/>
            <person name="Sun S."/>
            <person name="Springer D."/>
            <person name="Dromer F."/>
            <person name="Young S.K."/>
            <person name="Zeng Q."/>
            <person name="Gargeya S."/>
            <person name="Fitzgerald M."/>
            <person name="Abouelleil A."/>
            <person name="Alvarado L."/>
            <person name="Berlin A.M."/>
            <person name="Chapman S.B."/>
            <person name="Dewar J."/>
            <person name="Goldberg J."/>
            <person name="Griggs A."/>
            <person name="Gujja S."/>
            <person name="Hansen M."/>
            <person name="Howarth C."/>
            <person name="Imamovic A."/>
            <person name="Larimer J."/>
            <person name="McCowan C."/>
            <person name="Murphy C."/>
            <person name="Pearson M."/>
            <person name="Priest M."/>
            <person name="Roberts A."/>
            <person name="Saif S."/>
            <person name="Shea T."/>
            <person name="Sykes S."/>
            <person name="Wortman J."/>
            <person name="Nusbaum C."/>
            <person name="Birren B."/>
        </authorList>
    </citation>
    <scope>NUCLEOTIDE SEQUENCE [LARGE SCALE GENOMIC DNA]</scope>
    <source>
        <strain evidence="2">CBS 10737</strain>
    </source>
</reference>
<organism evidence="2">
    <name type="scientific">Kwoniella pini CBS 10737</name>
    <dbReference type="NCBI Taxonomy" id="1296096"/>
    <lineage>
        <taxon>Eukaryota</taxon>
        <taxon>Fungi</taxon>
        <taxon>Dikarya</taxon>
        <taxon>Basidiomycota</taxon>
        <taxon>Agaricomycotina</taxon>
        <taxon>Tremellomycetes</taxon>
        <taxon>Tremellales</taxon>
        <taxon>Cryptococcaceae</taxon>
        <taxon>Kwoniella</taxon>
    </lineage>
</organism>
<keyword evidence="4" id="KW-1185">Reference proteome</keyword>
<protein>
    <submittedName>
        <fullName evidence="2">Uncharacterized protein</fullName>
    </submittedName>
</protein>
<dbReference type="KEGG" id="kpin:30174830"/>
<reference evidence="3" key="4">
    <citation type="submission" date="2024-02" db="EMBL/GenBank/DDBJ databases">
        <title>Comparative genomics of Cryptococcus and Kwoniella reveals pathogenesis evolution and contrasting modes of karyotype evolution via chromosome fusion or intercentromeric recombination.</title>
        <authorList>
            <person name="Coelho M.A."/>
            <person name="David-Palma M."/>
            <person name="Shea T."/>
            <person name="Bowers K."/>
            <person name="McGinley-Smith S."/>
            <person name="Mohammad A.W."/>
            <person name="Gnirke A."/>
            <person name="Yurkov A.M."/>
            <person name="Nowrousian M."/>
            <person name="Sun S."/>
            <person name="Cuomo C.A."/>
            <person name="Heitman J."/>
        </authorList>
    </citation>
    <scope>NUCLEOTIDE SEQUENCE</scope>
    <source>
        <strain evidence="3">CBS 10737</strain>
    </source>
</reference>
<accession>A0A1B9HWE0</accession>
<dbReference type="AlphaFoldDB" id="A0A1B9HWE0"/>
<feature type="region of interest" description="Disordered" evidence="1">
    <location>
        <begin position="99"/>
        <end position="202"/>
    </location>
</feature>
<reference evidence="3" key="2">
    <citation type="submission" date="2013-07" db="EMBL/GenBank/DDBJ databases">
        <authorList>
            <consortium name="The Broad Institute Genome Sequencing Platform"/>
            <person name="Cuomo C."/>
            <person name="Litvintseva A."/>
            <person name="Chen Y."/>
            <person name="Heitman J."/>
            <person name="Sun S."/>
            <person name="Springer D."/>
            <person name="Dromer F."/>
            <person name="Young S.K."/>
            <person name="Zeng Q."/>
            <person name="Gargeya S."/>
            <person name="Fitzgerald M."/>
            <person name="Abouelleil A."/>
            <person name="Alvarado L."/>
            <person name="Berlin A.M."/>
            <person name="Chapman S.B."/>
            <person name="Dewar J."/>
            <person name="Goldberg J."/>
            <person name="Griggs A."/>
            <person name="Gujja S."/>
            <person name="Hansen M."/>
            <person name="Howarth C."/>
            <person name="Imamovic A."/>
            <person name="Larimer J."/>
            <person name="McCowan C."/>
            <person name="Murphy C."/>
            <person name="Pearson M."/>
            <person name="Priest M."/>
            <person name="Roberts A."/>
            <person name="Saif S."/>
            <person name="Shea T."/>
            <person name="Sykes S."/>
            <person name="Wortman J."/>
            <person name="Nusbaum C."/>
            <person name="Birren B."/>
        </authorList>
    </citation>
    <scope>NUCLEOTIDE SEQUENCE</scope>
    <source>
        <strain evidence="3">CBS 10737</strain>
    </source>
</reference>
<sequence>MVRNESDDSRAFSEEFLQSGEWSPYRDPQQGCAPGTAGVERAVILADLTHRILSSNRSTRDQDLKKVLNMKNANHTIIGEESIDTVLTELLESYPERIEDTGNISHGDTISADGISSVSLRQQRPSVRKRVSDIEGDNNGSVDDMRTRRSTSGSNSGGDQDIKPLNDPTSPASNAKYFWEHQTDSSMPTLEEDRQCSSPSPV</sequence>
<evidence type="ECO:0000313" key="4">
    <source>
        <dbReference type="Proteomes" id="UP000094020"/>
    </source>
</evidence>
<dbReference type="EMBL" id="CP144520">
    <property type="protein sequence ID" value="WWC67659.1"/>
    <property type="molecule type" value="Genomic_DNA"/>
</dbReference>
<gene>
    <name evidence="2" type="ORF">I206_06461</name>
    <name evidence="3" type="ORF">I206_101569</name>
</gene>
<evidence type="ECO:0000313" key="2">
    <source>
        <dbReference type="EMBL" id="OCF47558.1"/>
    </source>
</evidence>
<evidence type="ECO:0000313" key="3">
    <source>
        <dbReference type="EMBL" id="WWC67659.1"/>
    </source>
</evidence>
<dbReference type="EMBL" id="KV700116">
    <property type="protein sequence ID" value="OCF47558.1"/>
    <property type="molecule type" value="Genomic_DNA"/>
</dbReference>
<feature type="compositionally biased region" description="Basic and acidic residues" evidence="1">
    <location>
        <begin position="1"/>
        <end position="13"/>
    </location>
</feature>
<evidence type="ECO:0000256" key="1">
    <source>
        <dbReference type="SAM" id="MobiDB-lite"/>
    </source>
</evidence>
<proteinExistence type="predicted"/>
<dbReference type="RefSeq" id="XP_019008777.1">
    <property type="nucleotide sequence ID" value="XM_019158164.1"/>
</dbReference>
<dbReference type="GeneID" id="30174830"/>
<reference evidence="2" key="3">
    <citation type="submission" date="2016-07" db="EMBL/GenBank/DDBJ databases">
        <title>Evolution of pathogenesis and genome organization in the Tremellales.</title>
        <authorList>
            <person name="Cuomo C."/>
            <person name="Litvintseva A."/>
            <person name="Heitman J."/>
            <person name="Chen Y."/>
            <person name="Sun S."/>
            <person name="Springer D."/>
            <person name="Dromer F."/>
            <person name="Young S."/>
            <person name="Zeng Q."/>
            <person name="Chapman S."/>
            <person name="Gujja S."/>
            <person name="Saif S."/>
            <person name="Birren B."/>
        </authorList>
    </citation>
    <scope>NUCLEOTIDE SEQUENCE</scope>
    <source>
        <strain evidence="2">CBS 10737</strain>
    </source>
</reference>
<name>A0A1B9HWE0_9TREE</name>